<feature type="binding site" evidence="5">
    <location>
        <begin position="69"/>
        <end position="70"/>
    </location>
    <ligand>
        <name>FAD</name>
        <dbReference type="ChEBI" id="CHEBI:57692"/>
    </ligand>
</feature>
<dbReference type="Gene3D" id="3.50.50.60">
    <property type="entry name" value="FAD/NAD(P)-binding domain"/>
    <property type="match status" value="2"/>
</dbReference>
<dbReference type="PANTHER" id="PTHR43563:SF1">
    <property type="entry name" value="AMINE OXIDASE [FLAVIN-CONTAINING] B"/>
    <property type="match status" value="1"/>
</dbReference>
<evidence type="ECO:0000256" key="6">
    <source>
        <dbReference type="RuleBase" id="RU362067"/>
    </source>
</evidence>
<dbReference type="InterPro" id="IPR001613">
    <property type="entry name" value="Flavin_amine_oxidase"/>
</dbReference>
<keyword evidence="6" id="KW-0285">Flavoprotein</keyword>
<dbReference type="Proteomes" id="UP000054544">
    <property type="component" value="Unassembled WGS sequence"/>
</dbReference>
<evidence type="ECO:0000256" key="5">
    <source>
        <dbReference type="PIRSR" id="PIRSR601613-1"/>
    </source>
</evidence>
<protein>
    <recommendedName>
        <fullName evidence="6">Amine oxidase</fullName>
        <ecNumber evidence="6">1.4.3.-</ecNumber>
    </recommendedName>
</protein>
<organism evidence="8 9">
    <name type="scientific">Metarhizium anisopliae BRIP 53293</name>
    <dbReference type="NCBI Taxonomy" id="1291518"/>
    <lineage>
        <taxon>Eukaryota</taxon>
        <taxon>Fungi</taxon>
        <taxon>Dikarya</taxon>
        <taxon>Ascomycota</taxon>
        <taxon>Pezizomycotina</taxon>
        <taxon>Sordariomycetes</taxon>
        <taxon>Hypocreomycetidae</taxon>
        <taxon>Hypocreales</taxon>
        <taxon>Clavicipitaceae</taxon>
        <taxon>Metarhizium</taxon>
    </lineage>
</organism>
<evidence type="ECO:0000256" key="3">
    <source>
        <dbReference type="ARBA" id="ARBA00023002"/>
    </source>
</evidence>
<evidence type="ECO:0000259" key="7">
    <source>
        <dbReference type="Pfam" id="PF01593"/>
    </source>
</evidence>
<evidence type="ECO:0000313" key="9">
    <source>
        <dbReference type="Proteomes" id="UP000054544"/>
    </source>
</evidence>
<keyword evidence="9" id="KW-1185">Reference proteome</keyword>
<comment type="cofactor">
    <cofactor evidence="1 6">
        <name>FAD</name>
        <dbReference type="ChEBI" id="CHEBI:57692"/>
    </cofactor>
</comment>
<accession>A0A0D9P5L3</accession>
<dbReference type="PRINTS" id="PR00757">
    <property type="entry name" value="AMINEOXDASEF"/>
</dbReference>
<evidence type="ECO:0000256" key="4">
    <source>
        <dbReference type="ARBA" id="ARBA00048448"/>
    </source>
</evidence>
<dbReference type="SUPFAM" id="SSF51905">
    <property type="entry name" value="FAD/NAD(P)-binding domain"/>
    <property type="match status" value="1"/>
</dbReference>
<reference evidence="9" key="1">
    <citation type="journal article" date="2014" name="BMC Genomics">
        <title>The genome sequence of the biocontrol fungus Metarhizium anisopliae and comparative genomics of Metarhizium species.</title>
        <authorList>
            <person name="Pattemore J.A."/>
            <person name="Hane J.K."/>
            <person name="Williams A.H."/>
            <person name="Wilson B.A."/>
            <person name="Stodart B.J."/>
            <person name="Ash G.J."/>
        </authorList>
    </citation>
    <scope>NUCLEOTIDE SEQUENCE [LARGE SCALE GENOMIC DNA]</scope>
    <source>
        <strain evidence="9">BRIP 53293</strain>
    </source>
</reference>
<dbReference type="EMBL" id="KE384726">
    <property type="protein sequence ID" value="KJK81391.1"/>
    <property type="molecule type" value="Genomic_DNA"/>
</dbReference>
<keyword evidence="3 6" id="KW-0560">Oxidoreductase</keyword>
<feature type="domain" description="Amine oxidase" evidence="7">
    <location>
        <begin position="50"/>
        <end position="489"/>
    </location>
</feature>
<sequence>MAQTKDGFTWTPSAGRSTGLPSISVVSPPVHLAAPKLLVYDVIVIGSGYAGLTAARDLAVQGKQTLLVEARDRLGGRSWNATINGSNYEMGGTWIHWHMPHIYREVSLYGLHNDWVVTQNPGSKEDYCTLTSGDDVRNMSHDMEDEITGKAWELFCNIDGDHLRHTWKYPFATGQSPELMAKWDQISCLDRLNEIRHLLTKEETAVLECFLQQMGGNSLDRMGLLDALRWWTLGSHEPNGLNNIALHTRLGSGNSKLHRRMFEHTLSTGNLSYTFNTPVCNIEESTHGIVSVKARDGQTFRAKAVISTIPLNVLSSITFSPPLPSVKLKAALEGSVNKCNKVHVDLKGPDFLAWSGMCNAGKGLISLFGDGLTRANDSHLVGFGPDPERPNGIKLDNIDAIKEAALHLLPKEKRDSVDIERIVSHDWNNDEFSKGTWCYLPPKVTTKHLEALQQPHGRVFFASGDWSDGWRGWIDGAVQSGMQVAHQVIQLQRAG</sequence>
<dbReference type="Gene3D" id="3.90.660.10">
    <property type="match status" value="2"/>
</dbReference>
<keyword evidence="6" id="KW-0274">FAD</keyword>
<comment type="catalytic activity">
    <reaction evidence="4">
        <text>a secondary aliphatic amine + O2 + H2O = a primary amine + an aldehyde + H2O2</text>
        <dbReference type="Rhea" id="RHEA:26414"/>
        <dbReference type="ChEBI" id="CHEBI:15377"/>
        <dbReference type="ChEBI" id="CHEBI:15379"/>
        <dbReference type="ChEBI" id="CHEBI:16240"/>
        <dbReference type="ChEBI" id="CHEBI:17478"/>
        <dbReference type="ChEBI" id="CHEBI:58855"/>
        <dbReference type="ChEBI" id="CHEBI:65296"/>
        <dbReference type="EC" id="1.4.3.4"/>
    </reaction>
</comment>
<dbReference type="Pfam" id="PF01593">
    <property type="entry name" value="Amino_oxidase"/>
    <property type="match status" value="1"/>
</dbReference>
<dbReference type="STRING" id="1291518.A0A0D9P5L3"/>
<dbReference type="InterPro" id="IPR036188">
    <property type="entry name" value="FAD/NAD-bd_sf"/>
</dbReference>
<dbReference type="AlphaFoldDB" id="A0A0D9P5L3"/>
<dbReference type="PANTHER" id="PTHR43563">
    <property type="entry name" value="AMINE OXIDASE"/>
    <property type="match status" value="1"/>
</dbReference>
<feature type="binding site" evidence="5">
    <location>
        <position position="383"/>
    </location>
    <ligand>
        <name>substrate</name>
    </ligand>
</feature>
<dbReference type="GO" id="GO:0097621">
    <property type="term" value="F:monoamine oxidase activity"/>
    <property type="evidence" value="ECO:0007669"/>
    <property type="project" value="UniProtKB-EC"/>
</dbReference>
<dbReference type="InterPro" id="IPR050703">
    <property type="entry name" value="Flavin_MAO"/>
</dbReference>
<dbReference type="OrthoDB" id="7777654at2759"/>
<feature type="binding site" evidence="5">
    <location>
        <position position="279"/>
    </location>
    <ligand>
        <name>FAD</name>
        <dbReference type="ChEBI" id="CHEBI:57692"/>
    </ligand>
</feature>
<proteinExistence type="inferred from homology"/>
<evidence type="ECO:0000256" key="2">
    <source>
        <dbReference type="ARBA" id="ARBA00005995"/>
    </source>
</evidence>
<name>A0A0D9P5L3_METAN</name>
<comment type="similarity">
    <text evidence="2 6">Belongs to the flavin monoamine oxidase family.</text>
</comment>
<evidence type="ECO:0000313" key="8">
    <source>
        <dbReference type="EMBL" id="KJK81391.1"/>
    </source>
</evidence>
<gene>
    <name evidence="8" type="ORF">H634G_03410</name>
</gene>
<evidence type="ECO:0000256" key="1">
    <source>
        <dbReference type="ARBA" id="ARBA00001974"/>
    </source>
</evidence>
<dbReference type="InterPro" id="IPR002937">
    <property type="entry name" value="Amino_oxidase"/>
</dbReference>
<dbReference type="EC" id="1.4.3.-" evidence="6"/>